<feature type="transmembrane region" description="Helical" evidence="12">
    <location>
        <begin position="317"/>
        <end position="342"/>
    </location>
</feature>
<evidence type="ECO:0000256" key="4">
    <source>
        <dbReference type="ARBA" id="ARBA00022692"/>
    </source>
</evidence>
<evidence type="ECO:0000256" key="10">
    <source>
        <dbReference type="ARBA" id="ARBA00023180"/>
    </source>
</evidence>
<dbReference type="CDD" id="cd18596">
    <property type="entry name" value="ABC_6TM_VMR1_D1_like"/>
    <property type="match status" value="1"/>
</dbReference>
<feature type="transmembrane region" description="Helical" evidence="12">
    <location>
        <begin position="1089"/>
        <end position="1109"/>
    </location>
</feature>
<gene>
    <name evidence="15" type="ORF">BJ508DRAFT_410765</name>
</gene>
<dbReference type="OrthoDB" id="6500128at2759"/>
<proteinExistence type="predicted"/>
<dbReference type="CDD" id="cd03250">
    <property type="entry name" value="ABCC_MRP_domain1"/>
    <property type="match status" value="1"/>
</dbReference>
<evidence type="ECO:0000256" key="3">
    <source>
        <dbReference type="ARBA" id="ARBA00022448"/>
    </source>
</evidence>
<evidence type="ECO:0000256" key="11">
    <source>
        <dbReference type="SAM" id="MobiDB-lite"/>
    </source>
</evidence>
<keyword evidence="4 12" id="KW-0812">Transmembrane</keyword>
<feature type="transmembrane region" description="Helical" evidence="12">
    <location>
        <begin position="1306"/>
        <end position="1325"/>
    </location>
</feature>
<organism evidence="15 16">
    <name type="scientific">Ascobolus immersus RN42</name>
    <dbReference type="NCBI Taxonomy" id="1160509"/>
    <lineage>
        <taxon>Eukaryota</taxon>
        <taxon>Fungi</taxon>
        <taxon>Dikarya</taxon>
        <taxon>Ascomycota</taxon>
        <taxon>Pezizomycotina</taxon>
        <taxon>Pezizomycetes</taxon>
        <taxon>Pezizales</taxon>
        <taxon>Ascobolaceae</taxon>
        <taxon>Ascobolus</taxon>
    </lineage>
</organism>
<dbReference type="PROSITE" id="PS50929">
    <property type="entry name" value="ABC_TM1F"/>
    <property type="match status" value="2"/>
</dbReference>
<feature type="domain" description="ABC transporter" evidence="13">
    <location>
        <begin position="670"/>
        <end position="919"/>
    </location>
</feature>
<protein>
    <recommendedName>
        <fullName evidence="17">ATP-dependent bile acid permease</fullName>
    </recommendedName>
</protein>
<dbReference type="GO" id="GO:0140359">
    <property type="term" value="F:ABC-type transporter activity"/>
    <property type="evidence" value="ECO:0007669"/>
    <property type="project" value="InterPro"/>
</dbReference>
<feature type="transmembrane region" description="Helical" evidence="12">
    <location>
        <begin position="24"/>
        <end position="44"/>
    </location>
</feature>
<dbReference type="InterPro" id="IPR003439">
    <property type="entry name" value="ABC_transporter-like_ATP-bd"/>
</dbReference>
<evidence type="ECO:0000256" key="8">
    <source>
        <dbReference type="ARBA" id="ARBA00022989"/>
    </source>
</evidence>
<feature type="transmembrane region" description="Helical" evidence="12">
    <location>
        <begin position="493"/>
        <end position="512"/>
    </location>
</feature>
<keyword evidence="8 12" id="KW-1133">Transmembrane helix</keyword>
<feature type="domain" description="ABC transporter" evidence="13">
    <location>
        <begin position="1370"/>
        <end position="1615"/>
    </location>
</feature>
<keyword evidence="9 12" id="KW-0472">Membrane</keyword>
<feature type="compositionally biased region" description="Basic and acidic residues" evidence="11">
    <location>
        <begin position="417"/>
        <end position="439"/>
    </location>
</feature>
<dbReference type="Gene3D" id="1.20.1560.10">
    <property type="entry name" value="ABC transporter type 1, transmembrane domain"/>
    <property type="match status" value="2"/>
</dbReference>
<feature type="domain" description="ABC transmembrane type-1" evidence="14">
    <location>
        <begin position="324"/>
        <end position="636"/>
    </location>
</feature>
<dbReference type="GO" id="GO:0016887">
    <property type="term" value="F:ATP hydrolysis activity"/>
    <property type="evidence" value="ECO:0007669"/>
    <property type="project" value="InterPro"/>
</dbReference>
<dbReference type="Pfam" id="PF00664">
    <property type="entry name" value="ABC_membrane"/>
    <property type="match status" value="2"/>
</dbReference>
<evidence type="ECO:0000256" key="7">
    <source>
        <dbReference type="ARBA" id="ARBA00022840"/>
    </source>
</evidence>
<dbReference type="SUPFAM" id="SSF90123">
    <property type="entry name" value="ABC transporter transmembrane region"/>
    <property type="match status" value="2"/>
</dbReference>
<evidence type="ECO:0000259" key="13">
    <source>
        <dbReference type="PROSITE" id="PS50893"/>
    </source>
</evidence>
<dbReference type="CDD" id="cd03244">
    <property type="entry name" value="ABCC_MRP_domain2"/>
    <property type="match status" value="1"/>
</dbReference>
<comment type="subcellular location">
    <subcellularLocation>
        <location evidence="2">Endomembrane system</location>
    </subcellularLocation>
    <subcellularLocation>
        <location evidence="1">Membrane</location>
        <topology evidence="1">Multi-pass membrane protein</topology>
    </subcellularLocation>
</comment>
<feature type="transmembrane region" description="Helical" evidence="12">
    <location>
        <begin position="142"/>
        <end position="165"/>
    </location>
</feature>
<name>A0A3N4IP97_ASCIM</name>
<dbReference type="InterPro" id="IPR036640">
    <property type="entry name" value="ABC1_TM_sf"/>
</dbReference>
<dbReference type="FunFam" id="3.40.50.300:FF:000825">
    <property type="entry name" value="ABC bile acid transporter"/>
    <property type="match status" value="1"/>
</dbReference>
<dbReference type="PROSITE" id="PS00211">
    <property type="entry name" value="ABC_TRANSPORTER_1"/>
    <property type="match status" value="2"/>
</dbReference>
<feature type="transmembrane region" description="Helical" evidence="12">
    <location>
        <begin position="1282"/>
        <end position="1300"/>
    </location>
</feature>
<evidence type="ECO:0008006" key="17">
    <source>
        <dbReference type="Google" id="ProtNLM"/>
    </source>
</evidence>
<dbReference type="Proteomes" id="UP000275078">
    <property type="component" value="Unassembled WGS sequence"/>
</dbReference>
<dbReference type="InterPro" id="IPR027417">
    <property type="entry name" value="P-loop_NTPase"/>
</dbReference>
<dbReference type="InterPro" id="IPR050173">
    <property type="entry name" value="ABC_transporter_C-like"/>
</dbReference>
<keyword evidence="10" id="KW-0325">Glycoprotein</keyword>
<feature type="region of interest" description="Disordered" evidence="11">
    <location>
        <begin position="412"/>
        <end position="439"/>
    </location>
</feature>
<dbReference type="Gene3D" id="3.40.50.300">
    <property type="entry name" value="P-loop containing nucleotide triphosphate hydrolases"/>
    <property type="match status" value="2"/>
</dbReference>
<feature type="transmembrane region" description="Helical" evidence="12">
    <location>
        <begin position="1191"/>
        <end position="1211"/>
    </location>
</feature>
<keyword evidence="6" id="KW-0547">Nucleotide-binding</keyword>
<feature type="transmembrane region" description="Helical" evidence="12">
    <location>
        <begin position="468"/>
        <end position="487"/>
    </location>
</feature>
<evidence type="ECO:0000256" key="5">
    <source>
        <dbReference type="ARBA" id="ARBA00022737"/>
    </source>
</evidence>
<dbReference type="FunFam" id="1.20.1560.10:FF:000054">
    <property type="entry name" value="ABC bile acid transporter"/>
    <property type="match status" value="1"/>
</dbReference>
<feature type="transmembrane region" description="Helical" evidence="12">
    <location>
        <begin position="354"/>
        <end position="379"/>
    </location>
</feature>
<feature type="transmembrane region" description="Helical" evidence="12">
    <location>
        <begin position="208"/>
        <end position="227"/>
    </location>
</feature>
<feature type="transmembrane region" description="Helical" evidence="12">
    <location>
        <begin position="177"/>
        <end position="196"/>
    </location>
</feature>
<dbReference type="SUPFAM" id="SSF52540">
    <property type="entry name" value="P-loop containing nucleoside triphosphate hydrolases"/>
    <property type="match status" value="2"/>
</dbReference>
<dbReference type="InterPro" id="IPR003593">
    <property type="entry name" value="AAA+_ATPase"/>
</dbReference>
<keyword evidence="5" id="KW-0677">Repeat</keyword>
<keyword evidence="16" id="KW-1185">Reference proteome</keyword>
<evidence type="ECO:0000256" key="2">
    <source>
        <dbReference type="ARBA" id="ARBA00004308"/>
    </source>
</evidence>
<feature type="transmembrane region" description="Helical" evidence="12">
    <location>
        <begin position="1004"/>
        <end position="1028"/>
    </location>
</feature>
<feature type="domain" description="ABC transmembrane type-1" evidence="14">
    <location>
        <begin position="1008"/>
        <end position="1330"/>
    </location>
</feature>
<dbReference type="GO" id="GO:0005524">
    <property type="term" value="F:ATP binding"/>
    <property type="evidence" value="ECO:0007669"/>
    <property type="project" value="UniProtKB-KW"/>
</dbReference>
<sequence length="1636" mass="182086">MGTGPCKGPAWIGDDLNSCIRVNYLQIGLPLAVVSISLIAFLISSATKFIGSKREEGYEPISHTENCIFQAIADQPDRDDDFADHLSLARTFSRDDFNIQENKLQGENVIVIIEELANVGILGLAVYSLFNPRDLLLEDNLKLAAVAKIITWGYALFLATLRLVLPTDSTVVPVKSLWTHSVVIYSFAWVFGTVGLRHQIIHPLTPLAQTFTIIEFTLITILCAIVYSTRRGNRSVFQEKKGGLEPSHEPLSSLFSLATFGWINPLIVKGYFKTLELPDVWNLRDDDLAISVLASFRQTKKTISLAWTLAKHFGMDLFIQACWAVLYSCFTFAPTLLIRVILEYVQSPEDTPKNVAWLFVTLLFATALISAIANAQALYIGRRICIRLRAIIVGEVYAKALRRKAVAGNDKALGQQGKKDDKKDAKKDGKKDDTKKPEESLDLGQANVGSIINLMAVDSQKVSEICAYLHYLLAGVPVQIAIAFILLYRILGWSSIVGISAMVLLLPVNYWISRQFSKIQQDIMGTTDKRIAATNEVLQNIRIIKFFAWEERYAEIVNETRIAELRQLRRRYILWAGAASVWYMTPILITLVSFYFYTMIEKKDLNAPIAFTALSLFNVLRVPLDQLADMITNVLQTKVSVDRVEEFLNEEETDKYHQLKKTENDNSMVIGFKNGSFSWGSRNAIRDDPKSSFSLLNMNIEFKPEELNIIAGPTGSGKTSMLMALLGEMTCLEGDVYLPGATCREDLYPDPETGLTESVAYCAQSAWLVNDTIKNNIIFAAKFDESRYKEVLHACALERDLQILDDGDETEVGEKGITLSGGQKQRISLARALYSSSRHLLLDDCLSAVDSHTAKWIYENCIMGPLMYKRTCILVTHNLALCVPLAKFVVVLDNGKVVQQGTPDEVMASGVLGDSELLKSSFKTSTDNSAAPSRAASTLALRKANAARASSNASDTDGDIVNGNGVNGTDALLKKKTKKNEETKGEGSVSWEVYSLYLRSMGPWYFWVIVVIIFIAQQVGSLSTSVWIREWAKQYDDQPVNATAAYFHKIPNTADYATSNAFLGSASFYKALPHAQADFSANMKKEVNVVYYLSIYGLLGAAYALLSFIREGIIFAGSLRASKKVHQELLHSVLHAKFRFFDSTPIGRIMNRFSKDIEAVDQEVGWVALGMINCLGSVIAIVILITIITPGFLVAAVFITILYYLIGSFYLRASRDLKRIESVQKSPLYQHFGETLSGIATIRAYGDERRFVRENLAKIDSHNRPFFYLWVANRWLGYRVDLAGALVSFFAGAFIVWNVGSLDAGLAGLSLTYAITFTDNVLWVVRLYAMNEQNMNSVERVREYLSIEHEAPPIIEDHRPPPGWPQEGAIHFDNYSARYRADLELVLKNLTFTLLPHEKVGVVGRTGAGKSSLAMALFRSIEAESGKIVMDGVDISTIGLRDLRNGVTMVPQDPTLFTGTIRSNLDPFNLYPDEEIMRVLERVQLVTPSRAASVASEETIGNKNIFMDLNSPVAESGNNLSQGQKQLLCLARALLKAPKVVVFDEATASIDYATDAKIQAAIRELESTTITIAHRLNTIIYYDKVLVLDHGELKQFGHPHELIQQDGMFREMCESSGEIEALEKAAKEAYDATNPK</sequence>
<evidence type="ECO:0000313" key="15">
    <source>
        <dbReference type="EMBL" id="RPA87237.1"/>
    </source>
</evidence>
<keyword evidence="3" id="KW-0813">Transport</keyword>
<dbReference type="InterPro" id="IPR017871">
    <property type="entry name" value="ABC_transporter-like_CS"/>
</dbReference>
<dbReference type="SMART" id="SM00382">
    <property type="entry name" value="AAA"/>
    <property type="match status" value="2"/>
</dbReference>
<evidence type="ECO:0000256" key="12">
    <source>
        <dbReference type="SAM" id="Phobius"/>
    </source>
</evidence>
<accession>A0A3N4IP97</accession>
<dbReference type="PANTHER" id="PTHR24223:SF353">
    <property type="entry name" value="ABC TRANSPORTER ATP-BINDING PROTEIN_PERMEASE VMR1-RELATED"/>
    <property type="match status" value="1"/>
</dbReference>
<dbReference type="STRING" id="1160509.A0A3N4IP97"/>
<evidence type="ECO:0000313" key="16">
    <source>
        <dbReference type="Proteomes" id="UP000275078"/>
    </source>
</evidence>
<dbReference type="Pfam" id="PF00005">
    <property type="entry name" value="ABC_tran"/>
    <property type="match status" value="2"/>
</dbReference>
<dbReference type="FunFam" id="3.40.50.300:FF:000565">
    <property type="entry name" value="ABC bile acid transporter"/>
    <property type="match status" value="1"/>
</dbReference>
<keyword evidence="7" id="KW-0067">ATP-binding</keyword>
<reference evidence="15 16" key="1">
    <citation type="journal article" date="2018" name="Nat. Ecol. Evol.">
        <title>Pezizomycetes genomes reveal the molecular basis of ectomycorrhizal truffle lifestyle.</title>
        <authorList>
            <person name="Murat C."/>
            <person name="Payen T."/>
            <person name="Noel B."/>
            <person name="Kuo A."/>
            <person name="Morin E."/>
            <person name="Chen J."/>
            <person name="Kohler A."/>
            <person name="Krizsan K."/>
            <person name="Balestrini R."/>
            <person name="Da Silva C."/>
            <person name="Montanini B."/>
            <person name="Hainaut M."/>
            <person name="Levati E."/>
            <person name="Barry K.W."/>
            <person name="Belfiori B."/>
            <person name="Cichocki N."/>
            <person name="Clum A."/>
            <person name="Dockter R.B."/>
            <person name="Fauchery L."/>
            <person name="Guy J."/>
            <person name="Iotti M."/>
            <person name="Le Tacon F."/>
            <person name="Lindquist E.A."/>
            <person name="Lipzen A."/>
            <person name="Malagnac F."/>
            <person name="Mello A."/>
            <person name="Molinier V."/>
            <person name="Miyauchi S."/>
            <person name="Poulain J."/>
            <person name="Riccioni C."/>
            <person name="Rubini A."/>
            <person name="Sitrit Y."/>
            <person name="Splivallo R."/>
            <person name="Traeger S."/>
            <person name="Wang M."/>
            <person name="Zifcakova L."/>
            <person name="Wipf D."/>
            <person name="Zambonelli A."/>
            <person name="Paolocci F."/>
            <person name="Nowrousian M."/>
            <person name="Ottonello S."/>
            <person name="Baldrian P."/>
            <person name="Spatafora J.W."/>
            <person name="Henrissat B."/>
            <person name="Nagy L.G."/>
            <person name="Aury J.M."/>
            <person name="Wincker P."/>
            <person name="Grigoriev I.V."/>
            <person name="Bonfante P."/>
            <person name="Martin F.M."/>
        </authorList>
    </citation>
    <scope>NUCLEOTIDE SEQUENCE [LARGE SCALE GENOMIC DNA]</scope>
    <source>
        <strain evidence="15 16">RN42</strain>
    </source>
</reference>
<evidence type="ECO:0000259" key="14">
    <source>
        <dbReference type="PROSITE" id="PS50929"/>
    </source>
</evidence>
<dbReference type="EMBL" id="ML119647">
    <property type="protein sequence ID" value="RPA87237.1"/>
    <property type="molecule type" value="Genomic_DNA"/>
</dbReference>
<evidence type="ECO:0000256" key="6">
    <source>
        <dbReference type="ARBA" id="ARBA00022741"/>
    </source>
</evidence>
<dbReference type="PROSITE" id="PS50893">
    <property type="entry name" value="ABC_TRANSPORTER_2"/>
    <property type="match status" value="2"/>
</dbReference>
<dbReference type="InterPro" id="IPR011527">
    <property type="entry name" value="ABC1_TM_dom"/>
</dbReference>
<feature type="transmembrane region" description="Helical" evidence="12">
    <location>
        <begin position="109"/>
        <end position="130"/>
    </location>
</feature>
<evidence type="ECO:0000256" key="1">
    <source>
        <dbReference type="ARBA" id="ARBA00004141"/>
    </source>
</evidence>
<evidence type="ECO:0000256" key="9">
    <source>
        <dbReference type="ARBA" id="ARBA00023136"/>
    </source>
</evidence>
<feature type="transmembrane region" description="Helical" evidence="12">
    <location>
        <begin position="572"/>
        <end position="599"/>
    </location>
</feature>
<dbReference type="PANTHER" id="PTHR24223">
    <property type="entry name" value="ATP-BINDING CASSETTE SUB-FAMILY C"/>
    <property type="match status" value="1"/>
</dbReference>
<dbReference type="CDD" id="cd18604">
    <property type="entry name" value="ABC_6TM_VMR1_D2_like"/>
    <property type="match status" value="1"/>
</dbReference>
<dbReference type="GO" id="GO:0000329">
    <property type="term" value="C:fungal-type vacuole membrane"/>
    <property type="evidence" value="ECO:0007669"/>
    <property type="project" value="TreeGrafter"/>
</dbReference>
<feature type="transmembrane region" description="Helical" evidence="12">
    <location>
        <begin position="1164"/>
        <end position="1185"/>
    </location>
</feature>
<dbReference type="GO" id="GO:0012505">
    <property type="term" value="C:endomembrane system"/>
    <property type="evidence" value="ECO:0007669"/>
    <property type="project" value="UniProtKB-SubCell"/>
</dbReference>